<protein>
    <recommendedName>
        <fullName evidence="3">Increased recombination centers protein 6</fullName>
    </recommendedName>
</protein>
<reference evidence="1 2" key="1">
    <citation type="journal article" date="2019" name="Front. Genet.">
        <title>Whole-Genome Sequencing of the Opportunistic Yeast Pathogen Candida inconspicua Uncovers Its Hybrid Origin.</title>
        <authorList>
            <person name="Mixao V."/>
            <person name="Hansen A.P."/>
            <person name="Saus E."/>
            <person name="Boekhout T."/>
            <person name="Lass-Florl C."/>
            <person name="Gabaldon T."/>
        </authorList>
    </citation>
    <scope>NUCLEOTIDE SEQUENCE [LARGE SCALE GENOMIC DNA]</scope>
    <source>
        <strain evidence="1 2">CBS 180</strain>
    </source>
</reference>
<name>A0A4T0X1C7_9ASCO</name>
<dbReference type="Proteomes" id="UP000307173">
    <property type="component" value="Unassembled WGS sequence"/>
</dbReference>
<dbReference type="AlphaFoldDB" id="A0A4T0X1C7"/>
<dbReference type="PANTHER" id="PTHR37331">
    <property type="entry name" value="YALI0F11671P"/>
    <property type="match status" value="1"/>
</dbReference>
<accession>A0A4T0X1C7</accession>
<organism evidence="1 2">
    <name type="scientific">Pichia inconspicua</name>
    <dbReference type="NCBI Taxonomy" id="52247"/>
    <lineage>
        <taxon>Eukaryota</taxon>
        <taxon>Fungi</taxon>
        <taxon>Dikarya</taxon>
        <taxon>Ascomycota</taxon>
        <taxon>Saccharomycotina</taxon>
        <taxon>Pichiomycetes</taxon>
        <taxon>Pichiales</taxon>
        <taxon>Pichiaceae</taxon>
        <taxon>Pichia</taxon>
    </lineage>
</organism>
<gene>
    <name evidence="1" type="ORF">CANINC_002372</name>
</gene>
<evidence type="ECO:0008006" key="3">
    <source>
        <dbReference type="Google" id="ProtNLM"/>
    </source>
</evidence>
<dbReference type="STRING" id="52247.A0A4T0X1C7"/>
<dbReference type="OrthoDB" id="5397701at2759"/>
<dbReference type="Gene3D" id="3.40.50.11960">
    <property type="match status" value="1"/>
</dbReference>
<evidence type="ECO:0000313" key="1">
    <source>
        <dbReference type="EMBL" id="TID28616.1"/>
    </source>
</evidence>
<proteinExistence type="predicted"/>
<dbReference type="PANTHER" id="PTHR37331:SF1">
    <property type="entry name" value="YALI0F11671P"/>
    <property type="match status" value="1"/>
</dbReference>
<keyword evidence="2" id="KW-1185">Reference proteome</keyword>
<evidence type="ECO:0000313" key="2">
    <source>
        <dbReference type="Proteomes" id="UP000307173"/>
    </source>
</evidence>
<sequence>MNRLLVCGPKQFNKKQFVHSLFSEDKEFENVLPDCSQAGTIVTDLTLSTAYYTTKADVFIDEPDEDSEIGYKKWLEELLDTEARELRDSLQFIILVFGSESEYRFCKKQIEGLNRLMDDENPPQWDGETAVVLADCVNSGNEEYEWSSFEEIRESVRLVNWREMEKRIPLSIDGKLGDVDFDTALANLRDAKLYLHQLSNHLTKVSFSENPDKLHFGFLKPQLIGKDLSKVLITPENFEEHRDFLPVLHKMVKNHVAEDQTYIVDAMNYPGSHMAIGDFKVILDFMNQRPEMPNTIGFIRVNEDMEMIPESYEENDMYTLCNIDGVIKLSDYMNEKIHDYL</sequence>
<comment type="caution">
    <text evidence="1">The sequence shown here is derived from an EMBL/GenBank/DDBJ whole genome shotgun (WGS) entry which is preliminary data.</text>
</comment>
<dbReference type="EMBL" id="SELW01000384">
    <property type="protein sequence ID" value="TID28616.1"/>
    <property type="molecule type" value="Genomic_DNA"/>
</dbReference>